<dbReference type="PANTHER" id="PTHR30287">
    <property type="entry name" value="MEMBRANE COMPONENT OF PREDICTED ABC SUPERFAMILY METABOLITE UPTAKE TRANSPORTER"/>
    <property type="match status" value="1"/>
</dbReference>
<feature type="transmembrane region" description="Helical" evidence="1">
    <location>
        <begin position="719"/>
        <end position="745"/>
    </location>
</feature>
<dbReference type="RefSeq" id="WP_197551521.1">
    <property type="nucleotide sequence ID" value="NZ_CP063213.1"/>
</dbReference>
<feature type="transmembrane region" description="Helical" evidence="1">
    <location>
        <begin position="249"/>
        <end position="269"/>
    </location>
</feature>
<evidence type="ECO:0000313" key="3">
    <source>
        <dbReference type="Proteomes" id="UP000595053"/>
    </source>
</evidence>
<accession>A0A7M1QXX1</accession>
<feature type="transmembrane region" description="Helical" evidence="1">
    <location>
        <begin position="458"/>
        <end position="483"/>
    </location>
</feature>
<dbReference type="GO" id="GO:0005886">
    <property type="term" value="C:plasma membrane"/>
    <property type="evidence" value="ECO:0007669"/>
    <property type="project" value="TreeGrafter"/>
</dbReference>
<protein>
    <recommendedName>
        <fullName evidence="4">FtsX-like permease family protein</fullName>
    </recommendedName>
</protein>
<keyword evidence="1" id="KW-0472">Membrane</keyword>
<dbReference type="EMBL" id="CP063213">
    <property type="protein sequence ID" value="QOR46175.1"/>
    <property type="molecule type" value="Genomic_DNA"/>
</dbReference>
<feature type="transmembrane region" description="Helical" evidence="1">
    <location>
        <begin position="344"/>
        <end position="366"/>
    </location>
</feature>
<evidence type="ECO:0000256" key="1">
    <source>
        <dbReference type="SAM" id="Phobius"/>
    </source>
</evidence>
<feature type="transmembrane region" description="Helical" evidence="1">
    <location>
        <begin position="378"/>
        <end position="397"/>
    </location>
</feature>
<dbReference type="PANTHER" id="PTHR30287:SF2">
    <property type="entry name" value="BLL1001 PROTEIN"/>
    <property type="match status" value="1"/>
</dbReference>
<evidence type="ECO:0000313" key="2">
    <source>
        <dbReference type="EMBL" id="QOR46175.1"/>
    </source>
</evidence>
<feature type="transmembrane region" description="Helical" evidence="1">
    <location>
        <begin position="760"/>
        <end position="780"/>
    </location>
</feature>
<organism evidence="2 3">
    <name type="scientific">Trueperella pecoris</name>
    <dbReference type="NCBI Taxonomy" id="2733571"/>
    <lineage>
        <taxon>Bacteria</taxon>
        <taxon>Bacillati</taxon>
        <taxon>Actinomycetota</taxon>
        <taxon>Actinomycetes</taxon>
        <taxon>Actinomycetales</taxon>
        <taxon>Actinomycetaceae</taxon>
        <taxon>Trueperella</taxon>
    </lineage>
</organism>
<feature type="transmembrane region" description="Helical" evidence="1">
    <location>
        <begin position="299"/>
        <end position="324"/>
    </location>
</feature>
<feature type="transmembrane region" description="Helical" evidence="1">
    <location>
        <begin position="417"/>
        <end position="438"/>
    </location>
</feature>
<gene>
    <name evidence="2" type="ORF">INS88_02895</name>
</gene>
<dbReference type="InterPro" id="IPR038766">
    <property type="entry name" value="Membrane_comp_ABC_pdt"/>
</dbReference>
<proteinExistence type="predicted"/>
<sequence>MLRGQLDYYWRSHVLAGVALAYAAALVFFVTAMLGYADRALALSVRHSTPDSDVLVYSDTAPAVEVAKQIAALPEVETLFVDSHRAVEALSDTDHLPLRLRTLAPPTLRTQTLVAGRFPVASTEIAITQQLAMALHVSTGGEVTVVGPDIAERYSVTGVYARSPIVDQLDSGVEALVTDADPSYVAYLIDSQDQGGIEVRAAATATTDDLRASILKIPGTVVVNASERLEEAYERQEGALQSMTSAGTWLLTTAFLASTAVVFMTMVGAGRRRAREFLKLKALGVSGPRQSWLALRESFVVVAVAYVVGVSVGYASALGTAVLARSMDGARFLPHTVGVPLDAFVLSFVAVVAATAIGGPLGILLTIAQDKAAWQRRLLVAVPALALLTGALLYATIGMPGVLADELSIDALVRTLLALSALTILAFTVGMSIVRWAVRRLHVGSDIPLLPRSRTGVVRSVALFVVLVSTSMLGVLHTVYAALDATDMSLNDLFDLAVVASPDAPSLAPEDFAAIEAWGSAQSTLTLHSVVSTLPESDSFQPGLIYAVDPTQAEQYFGEQLDLEGKLLVPFDTESIPPTAEVSFLDSIGGEHTARLKVEAANIPVAMTGLRTLGTPPPSAVWMRLTDWSLEHISEDYRRLDSYLGTGEGRPKLSLAVSIPERGAINPSRVGALIQTSLIVILAYVALGRVPRYLSEYGYETRNLRALGLPRTSIRRRRIAHVTLSVLVMSAVGMGLGVGAVYLAFSSHGVVGISHVGVPFARLALNLVSIMLACVGLALLRYHADVSKHTNPHQLAVIGHGSHFFSFTETPKPAKVKGVLTGE</sequence>
<feature type="transmembrane region" description="Helical" evidence="1">
    <location>
        <begin position="670"/>
        <end position="687"/>
    </location>
</feature>
<name>A0A7M1QXX1_9ACTO</name>
<dbReference type="AlphaFoldDB" id="A0A7M1QXX1"/>
<keyword evidence="3" id="KW-1185">Reference proteome</keyword>
<keyword evidence="1" id="KW-0812">Transmembrane</keyword>
<reference evidence="2 3" key="1">
    <citation type="submission" date="2020-10" db="EMBL/GenBank/DDBJ databases">
        <title>Trueperella pecoris sp. nov. isolated from bovine and porcine specimens.</title>
        <authorList>
            <person name="Schoenecker L."/>
            <person name="Schnydrig P."/>
            <person name="Brodard I."/>
            <person name="Thomann A."/>
            <person name="Hemphill A."/>
            <person name="Rodriguez-Campos S."/>
            <person name="Perreten V."/>
            <person name="Jores J."/>
            <person name="Kittl S."/>
        </authorList>
    </citation>
    <scope>NUCLEOTIDE SEQUENCE [LARGE SCALE GENOMIC DNA]</scope>
    <source>
        <strain evidence="2 3">15A0121</strain>
    </source>
</reference>
<dbReference type="Proteomes" id="UP000595053">
    <property type="component" value="Chromosome"/>
</dbReference>
<evidence type="ECO:0008006" key="4">
    <source>
        <dbReference type="Google" id="ProtNLM"/>
    </source>
</evidence>
<feature type="transmembrane region" description="Helical" evidence="1">
    <location>
        <begin position="12"/>
        <end position="37"/>
    </location>
</feature>
<keyword evidence="1" id="KW-1133">Transmembrane helix</keyword>